<dbReference type="InterPro" id="IPR012000">
    <property type="entry name" value="Thiamin_PyroP_enz_cen_dom"/>
</dbReference>
<dbReference type="EMBL" id="NCWY01000007">
    <property type="protein sequence ID" value="PAK95541.1"/>
    <property type="molecule type" value="Genomic_DNA"/>
</dbReference>
<dbReference type="PANTHER" id="PTHR18968:SF120">
    <property type="entry name" value="ACETOLACTATE SYNTHASE LARGE SUBUNIT"/>
    <property type="match status" value="1"/>
</dbReference>
<evidence type="ECO:0000313" key="7">
    <source>
        <dbReference type="EMBL" id="PAK95541.1"/>
    </source>
</evidence>
<dbReference type="GO" id="GO:0005948">
    <property type="term" value="C:acetolactate synthase complex"/>
    <property type="evidence" value="ECO:0007669"/>
    <property type="project" value="TreeGrafter"/>
</dbReference>
<dbReference type="Gene3D" id="3.40.50.970">
    <property type="match status" value="2"/>
</dbReference>
<dbReference type="Pfam" id="PF02775">
    <property type="entry name" value="TPP_enzyme_C"/>
    <property type="match status" value="1"/>
</dbReference>
<evidence type="ECO:0000256" key="1">
    <source>
        <dbReference type="ARBA" id="ARBA00007812"/>
    </source>
</evidence>
<protein>
    <submittedName>
        <fullName evidence="7">Acetolactate synthase</fullName>
    </submittedName>
</protein>
<dbReference type="InterPro" id="IPR045229">
    <property type="entry name" value="TPP_enz"/>
</dbReference>
<sequence length="602" mass="63255">MDVTESQTAGHLIVQELEAHGVRRAYLVPGESYLDVLDGLHDSPIETIVCRQESGAGYMAVAEGRMTGIPGIAMVTRGPGAANVMAAVHTAYQDATPLVVFVGLIPTAARGREAFQEFDLSAWFGTTAKKVLVLDDPDKAAEVVVDALHTAVSGRPGPVVIGLPEEVLTERTSAPVLAPRALGVPAPADGDLTELRARIDQAERPVLVIGGEDWDPATAERIARWSRDRGLGVIATFRAYDGIDHEAPNFLGILGYGAAPVAKRVFAEADLHIFLGCVRTDVATDGFTIGTDQRTIIIGPDPDAHGHFGRLDEHIVTSVNRFAERLFTEDGTPAYTVSADGSIAEVADGGTRGGAADDAGSDDTTLPSWIQEARAELSDWRQPKPVPVPAGAISAGAASAKEPGGADQVATAASAKNDDRTFVDMDEAFVHVRELLPADAIITYGAGNFSGWATRFLPTHGFPSALGPRNGSMGFGLPAAVAAGLVAPDRTVFCIAGDGDFLMTGQELATAVQYGVDVTIVINDNSVYGTIRGHQDRDYPGRATGTTLENPDFAAMATAFGGLGIRVERTEDFREAFAAALGHRGPAIVHCITDPAIRGPRL</sequence>
<gene>
    <name evidence="7" type="ORF">B8X04_09725</name>
</gene>
<dbReference type="CDD" id="cd00568">
    <property type="entry name" value="TPP_enzymes"/>
    <property type="match status" value="1"/>
</dbReference>
<evidence type="ECO:0000256" key="3">
    <source>
        <dbReference type="RuleBase" id="RU362132"/>
    </source>
</evidence>
<dbReference type="Proteomes" id="UP000216867">
    <property type="component" value="Unassembled WGS sequence"/>
</dbReference>
<dbReference type="GO" id="GO:0050660">
    <property type="term" value="F:flavin adenine dinucleotide binding"/>
    <property type="evidence" value="ECO:0007669"/>
    <property type="project" value="TreeGrafter"/>
</dbReference>
<evidence type="ECO:0000256" key="2">
    <source>
        <dbReference type="ARBA" id="ARBA00023052"/>
    </source>
</evidence>
<comment type="similarity">
    <text evidence="1 3">Belongs to the TPP enzyme family.</text>
</comment>
<dbReference type="Pfam" id="PF00205">
    <property type="entry name" value="TPP_enzyme_M"/>
    <property type="match status" value="1"/>
</dbReference>
<dbReference type="AlphaFoldDB" id="A0A269ZD67"/>
<evidence type="ECO:0000259" key="5">
    <source>
        <dbReference type="Pfam" id="PF02775"/>
    </source>
</evidence>
<dbReference type="InterPro" id="IPR011766">
    <property type="entry name" value="TPP_enzyme_TPP-bd"/>
</dbReference>
<dbReference type="GO" id="GO:0030976">
    <property type="term" value="F:thiamine pyrophosphate binding"/>
    <property type="evidence" value="ECO:0007669"/>
    <property type="project" value="InterPro"/>
</dbReference>
<dbReference type="GO" id="GO:0009099">
    <property type="term" value="P:L-valine biosynthetic process"/>
    <property type="evidence" value="ECO:0007669"/>
    <property type="project" value="TreeGrafter"/>
</dbReference>
<dbReference type="GO" id="GO:0003984">
    <property type="term" value="F:acetolactate synthase activity"/>
    <property type="evidence" value="ECO:0007669"/>
    <property type="project" value="TreeGrafter"/>
</dbReference>
<dbReference type="InterPro" id="IPR029061">
    <property type="entry name" value="THDP-binding"/>
</dbReference>
<dbReference type="InterPro" id="IPR012001">
    <property type="entry name" value="Thiamin_PyroP_enz_TPP-bd_dom"/>
</dbReference>
<dbReference type="Pfam" id="PF02776">
    <property type="entry name" value="TPP_enzyme_N"/>
    <property type="match status" value="1"/>
</dbReference>
<evidence type="ECO:0000259" key="4">
    <source>
        <dbReference type="Pfam" id="PF00205"/>
    </source>
</evidence>
<dbReference type="GO" id="GO:0000287">
    <property type="term" value="F:magnesium ion binding"/>
    <property type="evidence" value="ECO:0007669"/>
    <property type="project" value="InterPro"/>
</dbReference>
<dbReference type="InterPro" id="IPR029035">
    <property type="entry name" value="DHS-like_NAD/FAD-binding_dom"/>
</dbReference>
<dbReference type="Gene3D" id="3.40.50.1220">
    <property type="entry name" value="TPP-binding domain"/>
    <property type="match status" value="1"/>
</dbReference>
<dbReference type="PANTHER" id="PTHR18968">
    <property type="entry name" value="THIAMINE PYROPHOSPHATE ENZYMES"/>
    <property type="match status" value="1"/>
</dbReference>
<keyword evidence="2 3" id="KW-0786">Thiamine pyrophosphate</keyword>
<dbReference type="SUPFAM" id="SSF52467">
    <property type="entry name" value="DHS-like NAD/FAD-binding domain"/>
    <property type="match status" value="1"/>
</dbReference>
<feature type="domain" description="Thiamine pyrophosphate enzyme central" evidence="4">
    <location>
        <begin position="193"/>
        <end position="326"/>
    </location>
</feature>
<feature type="domain" description="Thiamine pyrophosphate enzyme N-terminal TPP-binding" evidence="6">
    <location>
        <begin position="8"/>
        <end position="122"/>
    </location>
</feature>
<evidence type="ECO:0000259" key="6">
    <source>
        <dbReference type="Pfam" id="PF02776"/>
    </source>
</evidence>
<feature type="domain" description="Thiamine pyrophosphate enzyme TPP-binding" evidence="5">
    <location>
        <begin position="445"/>
        <end position="591"/>
    </location>
</feature>
<dbReference type="SUPFAM" id="SSF52518">
    <property type="entry name" value="Thiamin diphosphate-binding fold (THDP-binding)"/>
    <property type="match status" value="2"/>
</dbReference>
<reference evidence="7 8" key="1">
    <citation type="submission" date="2017-04" db="EMBL/GenBank/DDBJ databases">
        <title>Kefir bacterial isolates.</title>
        <authorList>
            <person name="Kim Y."/>
            <person name="Blasche S."/>
            <person name="Patil K.R."/>
        </authorList>
    </citation>
    <scope>NUCLEOTIDE SEQUENCE [LARGE SCALE GENOMIC DNA]</scope>
    <source>
        <strain evidence="7 8">OG2</strain>
    </source>
</reference>
<accession>A0A269ZD67</accession>
<dbReference type="RefSeq" id="WP_095376143.1">
    <property type="nucleotide sequence ID" value="NZ_NCWY01000007.1"/>
</dbReference>
<evidence type="ECO:0000313" key="8">
    <source>
        <dbReference type="Proteomes" id="UP000216867"/>
    </source>
</evidence>
<comment type="caution">
    <text evidence="7">The sequence shown here is derived from an EMBL/GenBank/DDBJ whole genome shotgun (WGS) entry which is preliminary data.</text>
</comment>
<dbReference type="CDD" id="cd07035">
    <property type="entry name" value="TPP_PYR_POX_like"/>
    <property type="match status" value="1"/>
</dbReference>
<name>A0A269ZD67_9MICO</name>
<dbReference type="GO" id="GO:0009097">
    <property type="term" value="P:isoleucine biosynthetic process"/>
    <property type="evidence" value="ECO:0007669"/>
    <property type="project" value="TreeGrafter"/>
</dbReference>
<organism evidence="7 8">
    <name type="scientific">Brevibacterium casei</name>
    <dbReference type="NCBI Taxonomy" id="33889"/>
    <lineage>
        <taxon>Bacteria</taxon>
        <taxon>Bacillati</taxon>
        <taxon>Actinomycetota</taxon>
        <taxon>Actinomycetes</taxon>
        <taxon>Micrococcales</taxon>
        <taxon>Brevibacteriaceae</taxon>
        <taxon>Brevibacterium</taxon>
    </lineage>
</organism>
<proteinExistence type="inferred from homology"/>